<dbReference type="SUPFAM" id="SSF69255">
    <property type="entry name" value="gp5 N-terminal domain-like"/>
    <property type="match status" value="1"/>
</dbReference>
<dbReference type="AlphaFoldDB" id="X0WD98"/>
<proteinExistence type="predicted"/>
<reference evidence="3" key="1">
    <citation type="journal article" date="2014" name="Front. Microbiol.">
        <title>High frequency of phylogenetically diverse reductive dehalogenase-homologous genes in deep subseafloor sedimentary metagenomes.</title>
        <authorList>
            <person name="Kawai M."/>
            <person name="Futagami T."/>
            <person name="Toyoda A."/>
            <person name="Takaki Y."/>
            <person name="Nishi S."/>
            <person name="Hori S."/>
            <person name="Arai W."/>
            <person name="Tsubouchi T."/>
            <person name="Morono Y."/>
            <person name="Uchiyama I."/>
            <person name="Ito T."/>
            <person name="Fujiyama A."/>
            <person name="Inagaki F."/>
            <person name="Takami H."/>
        </authorList>
    </citation>
    <scope>NUCLEOTIDE SEQUENCE</scope>
    <source>
        <strain evidence="3">Expedition CK06-06</strain>
    </source>
</reference>
<feature type="non-terminal residue" evidence="3">
    <location>
        <position position="1"/>
    </location>
</feature>
<dbReference type="InterPro" id="IPR006533">
    <property type="entry name" value="T6SS_Vgr_RhsGE"/>
</dbReference>
<name>X0WD98_9ZZZZ</name>
<feature type="non-terminal residue" evidence="3">
    <location>
        <position position="242"/>
    </location>
</feature>
<evidence type="ECO:0000259" key="1">
    <source>
        <dbReference type="Pfam" id="PF04717"/>
    </source>
</evidence>
<dbReference type="Pfam" id="PF04717">
    <property type="entry name" value="Phage_base_V"/>
    <property type="match status" value="1"/>
</dbReference>
<sequence>NTDDPDGYGRIKVKFHWGEDIESCWVRVAQFWAGGGFGALFTPRVDHEVVVSFLDGDLDRPIVIGSVYNGANPPPYDPASLPGLSTVKSRSLDTDDPAKSNEIRFDDKNGEEQLFVLAEKDLEIRVKNDRKEEIANNRHLIVKKDKFEHVEHNRDETVDADHTEEIGKDRHLKVKGKEAKEVAKSLSLTVKGDVIEAFRKNHSEETTDDYYLKAKNVVIEAMQNITLSVGGSHIAIESSGIE</sequence>
<dbReference type="EMBL" id="BARS01048920">
    <property type="protein sequence ID" value="GAG28605.1"/>
    <property type="molecule type" value="Genomic_DNA"/>
</dbReference>
<protein>
    <submittedName>
        <fullName evidence="3">Uncharacterized protein</fullName>
    </submittedName>
</protein>
<gene>
    <name evidence="3" type="ORF">S01H1_73236</name>
</gene>
<dbReference type="SUPFAM" id="SSF69349">
    <property type="entry name" value="Phage fibre proteins"/>
    <property type="match status" value="1"/>
</dbReference>
<dbReference type="InterPro" id="IPR054030">
    <property type="entry name" value="Gp5_Vgr_C"/>
</dbReference>
<dbReference type="InterPro" id="IPR006531">
    <property type="entry name" value="Gp5/Vgr_OB"/>
</dbReference>
<evidence type="ECO:0000313" key="3">
    <source>
        <dbReference type="EMBL" id="GAG28605.1"/>
    </source>
</evidence>
<dbReference type="InterPro" id="IPR037026">
    <property type="entry name" value="Vgr_OB-fold_dom_sf"/>
</dbReference>
<organism evidence="3">
    <name type="scientific">marine sediment metagenome</name>
    <dbReference type="NCBI Taxonomy" id="412755"/>
    <lineage>
        <taxon>unclassified sequences</taxon>
        <taxon>metagenomes</taxon>
        <taxon>ecological metagenomes</taxon>
    </lineage>
</organism>
<comment type="caution">
    <text evidence="3">The sequence shown here is derived from an EMBL/GenBank/DDBJ whole genome shotgun (WGS) entry which is preliminary data.</text>
</comment>
<evidence type="ECO:0000259" key="2">
    <source>
        <dbReference type="Pfam" id="PF22178"/>
    </source>
</evidence>
<dbReference type="Gene3D" id="2.40.50.230">
    <property type="entry name" value="Gp5 N-terminal domain"/>
    <property type="match status" value="1"/>
</dbReference>
<feature type="domain" description="Gp5/Type VI secretion system Vgr protein OB-fold" evidence="1">
    <location>
        <begin position="2"/>
        <end position="68"/>
    </location>
</feature>
<accession>X0WD98</accession>
<dbReference type="Pfam" id="PF22178">
    <property type="entry name" value="Gp5_trimer_C"/>
    <property type="match status" value="1"/>
</dbReference>
<feature type="domain" description="Gp5/Type VI secretion system Vgr C-terminal trimerisation" evidence="2">
    <location>
        <begin position="85"/>
        <end position="193"/>
    </location>
</feature>
<dbReference type="NCBIfam" id="TIGR01646">
    <property type="entry name" value="vgr_GE"/>
    <property type="match status" value="1"/>
</dbReference>